<name>A0A8T3VE88_9EURY</name>
<dbReference type="PANTHER" id="PTHR43585">
    <property type="entry name" value="FUMIPYRROLE BIOSYNTHESIS PROTEIN C"/>
    <property type="match status" value="1"/>
</dbReference>
<evidence type="ECO:0000256" key="2">
    <source>
        <dbReference type="ARBA" id="ARBA00022741"/>
    </source>
</evidence>
<comment type="caution">
    <text evidence="6">The sequence shown here is derived from an EMBL/GenBank/DDBJ whole genome shotgun (WGS) entry which is preliminary data.</text>
</comment>
<dbReference type="GO" id="GO:0005524">
    <property type="term" value="F:ATP binding"/>
    <property type="evidence" value="ECO:0007669"/>
    <property type="project" value="UniProtKB-UniRule"/>
</dbReference>
<accession>A0A8T3VE88</accession>
<evidence type="ECO:0000313" key="6">
    <source>
        <dbReference type="EMBL" id="MBE6504546.1"/>
    </source>
</evidence>
<evidence type="ECO:0000256" key="1">
    <source>
        <dbReference type="ARBA" id="ARBA00022598"/>
    </source>
</evidence>
<gene>
    <name evidence="6" type="ORF">E7Z73_02205</name>
</gene>
<dbReference type="Gene3D" id="3.30.470.20">
    <property type="entry name" value="ATP-grasp fold, B domain"/>
    <property type="match status" value="1"/>
</dbReference>
<evidence type="ECO:0000313" key="7">
    <source>
        <dbReference type="Proteomes" id="UP000762703"/>
    </source>
</evidence>
<reference evidence="6" key="1">
    <citation type="submission" date="2019-04" db="EMBL/GenBank/DDBJ databases">
        <title>Evolution of Biomass-Degrading Anaerobic Consortia Revealed by Metagenomics.</title>
        <authorList>
            <person name="Peng X."/>
        </authorList>
    </citation>
    <scope>NUCLEOTIDE SEQUENCE</scope>
    <source>
        <strain evidence="6">SIG12</strain>
    </source>
</reference>
<dbReference type="InterPro" id="IPR052032">
    <property type="entry name" value="ATP-dep_AA_Ligase"/>
</dbReference>
<dbReference type="Proteomes" id="UP000762703">
    <property type="component" value="Unassembled WGS sequence"/>
</dbReference>
<dbReference type="PROSITE" id="PS50975">
    <property type="entry name" value="ATP_GRASP"/>
    <property type="match status" value="1"/>
</dbReference>
<dbReference type="SMART" id="SM01209">
    <property type="entry name" value="GARS_A"/>
    <property type="match status" value="1"/>
</dbReference>
<dbReference type="PANTHER" id="PTHR43585:SF2">
    <property type="entry name" value="ATP-GRASP ENZYME FSQD"/>
    <property type="match status" value="1"/>
</dbReference>
<dbReference type="GO" id="GO:0016874">
    <property type="term" value="F:ligase activity"/>
    <property type="evidence" value="ECO:0007669"/>
    <property type="project" value="UniProtKB-KW"/>
</dbReference>
<dbReference type="InterPro" id="IPR011761">
    <property type="entry name" value="ATP-grasp"/>
</dbReference>
<dbReference type="GO" id="GO:0046872">
    <property type="term" value="F:metal ion binding"/>
    <property type="evidence" value="ECO:0007669"/>
    <property type="project" value="InterPro"/>
</dbReference>
<dbReference type="AlphaFoldDB" id="A0A8T3VE88"/>
<evidence type="ECO:0000259" key="5">
    <source>
        <dbReference type="PROSITE" id="PS50975"/>
    </source>
</evidence>
<feature type="domain" description="ATP-grasp" evidence="5">
    <location>
        <begin position="126"/>
        <end position="326"/>
    </location>
</feature>
<keyword evidence="3 4" id="KW-0067">ATP-binding</keyword>
<proteinExistence type="predicted"/>
<dbReference type="SUPFAM" id="SSF56059">
    <property type="entry name" value="Glutathione synthetase ATP-binding domain-like"/>
    <property type="match status" value="1"/>
</dbReference>
<sequence>MYLGVFLMKSIIVVDCLSTGINFIGDIVNRGYKPVVLELKSGFDDVEKYKVMVNSFYDKIDEKFDMIFEKDSYEETLEEVRKSNPEIIVPGSERGVILATKLANDLNLLCNPIENIDAMTLKDEMHNRLAEKGLRYIRGRTVTTVEEACEFYDEESLTEVVVKPVYSAASVGVKICENRDEMIDALNENFSQKNFYGQDMNELIVQERIKGEEYFINTVSNEGIHRVTTIWKYNKVHTADGDMIYDTIETVNEIGIGEAEMVEYAYKVADAIGIQFGAVHGEYMIDSKGPVLIEVNCRPNGCTMPAEFIDRISGQHETDSILDSYLKPSRFHAKRKERYRLNAYAALKLFIVPEDIMARSSPMSAISPRLKSFYQTTLDYIEEDTFFMKTKDLETSGGLVYMVHEDKAVLQGDIDYLRSVERNVFSLVLSDEKDMNYQLDEEKLAKDLKEVVSITEEYGTGLLITDQFLEGVEVLQVGLDGFADLNGEFDYVIVNLNRSLIDKRDDLGADIILNIFSDIKVGGIVFIPETTYRYISSGRKGVEALLKTLDLRIEVPPYGFNPGVIASRNYY</sequence>
<evidence type="ECO:0000256" key="3">
    <source>
        <dbReference type="ARBA" id="ARBA00022840"/>
    </source>
</evidence>
<dbReference type="Pfam" id="PF13535">
    <property type="entry name" value="ATP-grasp_4"/>
    <property type="match status" value="1"/>
</dbReference>
<evidence type="ECO:0000256" key="4">
    <source>
        <dbReference type="PROSITE-ProRule" id="PRU00409"/>
    </source>
</evidence>
<protein>
    <submittedName>
        <fullName evidence="6">ATP-grasp domain-containing protein</fullName>
    </submittedName>
</protein>
<keyword evidence="2 4" id="KW-0547">Nucleotide-binding</keyword>
<dbReference type="EMBL" id="SUTE01000015">
    <property type="protein sequence ID" value="MBE6504546.1"/>
    <property type="molecule type" value="Genomic_DNA"/>
</dbReference>
<organism evidence="6 7">
    <name type="scientific">Methanobrevibacter millerae</name>
    <dbReference type="NCBI Taxonomy" id="230361"/>
    <lineage>
        <taxon>Archaea</taxon>
        <taxon>Methanobacteriati</taxon>
        <taxon>Methanobacteriota</taxon>
        <taxon>Methanomada group</taxon>
        <taxon>Methanobacteria</taxon>
        <taxon>Methanobacteriales</taxon>
        <taxon>Methanobacteriaceae</taxon>
        <taxon>Methanobrevibacter</taxon>
    </lineage>
</organism>
<keyword evidence="1" id="KW-0436">Ligase</keyword>